<evidence type="ECO:0000313" key="2">
    <source>
        <dbReference type="EMBL" id="QYA18561.1"/>
    </source>
</evidence>
<name>A0A8F8PKA4_9VIRU</name>
<comment type="similarity">
    <text evidence="1">Belongs to the RNase T2 family.</text>
</comment>
<accession>A0A8F8PKA4</accession>
<dbReference type="Gene3D" id="3.90.730.10">
    <property type="entry name" value="Ribonuclease T2-like"/>
    <property type="match status" value="1"/>
</dbReference>
<dbReference type="GO" id="GO:0033897">
    <property type="term" value="F:ribonuclease T2 activity"/>
    <property type="evidence" value="ECO:0007669"/>
    <property type="project" value="InterPro"/>
</dbReference>
<dbReference type="InterPro" id="IPR036430">
    <property type="entry name" value="RNase_T2-like_sf"/>
</dbReference>
<dbReference type="EMBL" id="MZ420154">
    <property type="protein sequence ID" value="QYA18561.1"/>
    <property type="molecule type" value="Genomic_DNA"/>
</dbReference>
<dbReference type="InterPro" id="IPR001568">
    <property type="entry name" value="RNase_T2-like"/>
</dbReference>
<proteinExistence type="inferred from homology"/>
<dbReference type="Pfam" id="PF00445">
    <property type="entry name" value="Ribonuclease_T2"/>
    <property type="match status" value="1"/>
</dbReference>
<dbReference type="GO" id="GO:0003723">
    <property type="term" value="F:RNA binding"/>
    <property type="evidence" value="ECO:0007669"/>
    <property type="project" value="InterPro"/>
</dbReference>
<protein>
    <submittedName>
        <fullName evidence="2">Ribonuclease T2</fullName>
    </submittedName>
</protein>
<organism evidence="2">
    <name type="scientific">Clandestinovirus</name>
    <dbReference type="NCBI Taxonomy" id="2831644"/>
    <lineage>
        <taxon>Viruses</taxon>
    </lineage>
</organism>
<reference evidence="2" key="1">
    <citation type="submission" date="2021-06" db="EMBL/GenBank/DDBJ databases">
        <authorList>
            <person name="Rolland C."/>
        </authorList>
    </citation>
    <scope>NUCLEOTIDE SEQUENCE</scope>
    <source>
        <strain evidence="2">347.936635</strain>
    </source>
</reference>
<dbReference type="PROSITE" id="PS00531">
    <property type="entry name" value="RNASE_T2_2"/>
    <property type="match status" value="1"/>
</dbReference>
<dbReference type="InterPro" id="IPR033130">
    <property type="entry name" value="RNase_T2_His_AS_2"/>
</dbReference>
<dbReference type="SUPFAM" id="SSF55895">
    <property type="entry name" value="Ribonuclease Rh-like"/>
    <property type="match status" value="1"/>
</dbReference>
<sequence>MRQIALLLLLVIAVKCSSPKNCFPSTYTLGLLYDHKVDRYQMHGLWVDSCCKNSSKLVADYPFFCKNVTWEWEKLKPIWSNLTEMWYPHGDQGQQKNLMEHEWLKHGSCTPYDILSFFKMSLCIREQFSPSVSEFCPNHKKDCSFPLEGKAKHIIDRCNLYFGC</sequence>
<evidence type="ECO:0000256" key="1">
    <source>
        <dbReference type="ARBA" id="ARBA00007469"/>
    </source>
</evidence>
<gene>
    <name evidence="2" type="ORF">KOM_12_292</name>
</gene>